<dbReference type="Proteomes" id="UP001219525">
    <property type="component" value="Unassembled WGS sequence"/>
</dbReference>
<evidence type="ECO:0000313" key="2">
    <source>
        <dbReference type="EMBL" id="KAJ7196303.1"/>
    </source>
</evidence>
<evidence type="ECO:0000256" key="1">
    <source>
        <dbReference type="SAM" id="MobiDB-lite"/>
    </source>
</evidence>
<feature type="non-terminal residue" evidence="2">
    <location>
        <position position="132"/>
    </location>
</feature>
<organism evidence="2 3">
    <name type="scientific">Mycena pura</name>
    <dbReference type="NCBI Taxonomy" id="153505"/>
    <lineage>
        <taxon>Eukaryota</taxon>
        <taxon>Fungi</taxon>
        <taxon>Dikarya</taxon>
        <taxon>Basidiomycota</taxon>
        <taxon>Agaricomycotina</taxon>
        <taxon>Agaricomycetes</taxon>
        <taxon>Agaricomycetidae</taxon>
        <taxon>Agaricales</taxon>
        <taxon>Marasmiineae</taxon>
        <taxon>Mycenaceae</taxon>
        <taxon>Mycena</taxon>
    </lineage>
</organism>
<protein>
    <submittedName>
        <fullName evidence="2">Uncharacterized protein</fullName>
    </submittedName>
</protein>
<evidence type="ECO:0000313" key="3">
    <source>
        <dbReference type="Proteomes" id="UP001219525"/>
    </source>
</evidence>
<accession>A0AAD6UZY4</accession>
<dbReference type="AlphaFoldDB" id="A0AAD6UZY4"/>
<keyword evidence="3" id="KW-1185">Reference proteome</keyword>
<proteinExistence type="predicted"/>
<comment type="caution">
    <text evidence="2">The sequence shown here is derived from an EMBL/GenBank/DDBJ whole genome shotgun (WGS) entry which is preliminary data.</text>
</comment>
<name>A0AAD6UZY4_9AGAR</name>
<feature type="non-terminal residue" evidence="2">
    <location>
        <position position="1"/>
    </location>
</feature>
<feature type="region of interest" description="Disordered" evidence="1">
    <location>
        <begin position="51"/>
        <end position="80"/>
    </location>
</feature>
<gene>
    <name evidence="2" type="ORF">GGX14DRAFT_309540</name>
</gene>
<dbReference type="EMBL" id="JARJCW010000085">
    <property type="protein sequence ID" value="KAJ7196303.1"/>
    <property type="molecule type" value="Genomic_DNA"/>
</dbReference>
<sequence length="132" mass="15383">EWLYRRLVNLAEVEDVHYEASFMGPHNALLTSYFRVEHGWLVKPIPRLRKPVPEDDADSRTSIDSYGVPVVTSNEDPQPDSLVCKASAGLDGDRPVLLWEVKRNDAQSAKSSRQMDRYEEWLRQYQQHVWDK</sequence>
<reference evidence="2" key="1">
    <citation type="submission" date="2023-03" db="EMBL/GenBank/DDBJ databases">
        <title>Massive genome expansion in bonnet fungi (Mycena s.s.) driven by repeated elements and novel gene families across ecological guilds.</title>
        <authorList>
            <consortium name="Lawrence Berkeley National Laboratory"/>
            <person name="Harder C.B."/>
            <person name="Miyauchi S."/>
            <person name="Viragh M."/>
            <person name="Kuo A."/>
            <person name="Thoen E."/>
            <person name="Andreopoulos B."/>
            <person name="Lu D."/>
            <person name="Skrede I."/>
            <person name="Drula E."/>
            <person name="Henrissat B."/>
            <person name="Morin E."/>
            <person name="Kohler A."/>
            <person name="Barry K."/>
            <person name="LaButti K."/>
            <person name="Morin E."/>
            <person name="Salamov A."/>
            <person name="Lipzen A."/>
            <person name="Mereny Z."/>
            <person name="Hegedus B."/>
            <person name="Baldrian P."/>
            <person name="Stursova M."/>
            <person name="Weitz H."/>
            <person name="Taylor A."/>
            <person name="Grigoriev I.V."/>
            <person name="Nagy L.G."/>
            <person name="Martin F."/>
            <person name="Kauserud H."/>
        </authorList>
    </citation>
    <scope>NUCLEOTIDE SEQUENCE</scope>
    <source>
        <strain evidence="2">9144</strain>
    </source>
</reference>